<accession>A0A0L0UNB1</accession>
<keyword evidence="2 5" id="KW-0812">Transmembrane</keyword>
<feature type="transmembrane region" description="Helical" evidence="5">
    <location>
        <begin position="38"/>
        <end position="58"/>
    </location>
</feature>
<dbReference type="SUPFAM" id="SSF103473">
    <property type="entry name" value="MFS general substrate transporter"/>
    <property type="match status" value="1"/>
</dbReference>
<gene>
    <name evidence="6" type="ORF">PSTG_18088</name>
</gene>
<evidence type="ECO:0000313" key="7">
    <source>
        <dbReference type="Proteomes" id="UP000054564"/>
    </source>
</evidence>
<evidence type="ECO:0008006" key="8">
    <source>
        <dbReference type="Google" id="ProtNLM"/>
    </source>
</evidence>
<proteinExistence type="predicted"/>
<dbReference type="EMBL" id="AJIL01001673">
    <property type="protein sequence ID" value="KNE88508.1"/>
    <property type="molecule type" value="Genomic_DNA"/>
</dbReference>
<evidence type="ECO:0000256" key="2">
    <source>
        <dbReference type="ARBA" id="ARBA00022692"/>
    </source>
</evidence>
<dbReference type="InterPro" id="IPR036259">
    <property type="entry name" value="MFS_trans_sf"/>
</dbReference>
<dbReference type="Gene3D" id="1.20.1250.20">
    <property type="entry name" value="MFS general substrate transporter like domains"/>
    <property type="match status" value="1"/>
</dbReference>
<evidence type="ECO:0000256" key="1">
    <source>
        <dbReference type="ARBA" id="ARBA00004141"/>
    </source>
</evidence>
<keyword evidence="4 5" id="KW-0472">Membrane</keyword>
<organism evidence="6 7">
    <name type="scientific">Puccinia striiformis f. sp. tritici PST-78</name>
    <dbReference type="NCBI Taxonomy" id="1165861"/>
    <lineage>
        <taxon>Eukaryota</taxon>
        <taxon>Fungi</taxon>
        <taxon>Dikarya</taxon>
        <taxon>Basidiomycota</taxon>
        <taxon>Pucciniomycotina</taxon>
        <taxon>Pucciniomycetes</taxon>
        <taxon>Pucciniales</taxon>
        <taxon>Pucciniaceae</taxon>
        <taxon>Puccinia</taxon>
    </lineage>
</organism>
<dbReference type="InterPro" id="IPR005828">
    <property type="entry name" value="MFS_sugar_transport-like"/>
</dbReference>
<feature type="transmembrane region" description="Helical" evidence="5">
    <location>
        <begin position="12"/>
        <end position="32"/>
    </location>
</feature>
<keyword evidence="7" id="KW-1185">Reference proteome</keyword>
<keyword evidence="3 5" id="KW-1133">Transmembrane helix</keyword>
<protein>
    <recommendedName>
        <fullName evidence="8">Major facilitator superfamily (MFS) profile domain-containing protein</fullName>
    </recommendedName>
</protein>
<dbReference type="GO" id="GO:0005351">
    <property type="term" value="F:carbohydrate:proton symporter activity"/>
    <property type="evidence" value="ECO:0007669"/>
    <property type="project" value="TreeGrafter"/>
</dbReference>
<dbReference type="AlphaFoldDB" id="A0A0L0UNB1"/>
<name>A0A0L0UNB1_9BASI</name>
<comment type="subcellular location">
    <subcellularLocation>
        <location evidence="1">Membrane</location>
        <topology evidence="1">Multi-pass membrane protein</topology>
    </subcellularLocation>
</comment>
<dbReference type="Proteomes" id="UP000054564">
    <property type="component" value="Unassembled WGS sequence"/>
</dbReference>
<sequence>MPLYARAKGGCWSVVGWSIGNGIVTEIAPFLFNSITYWTFILFGLLNFFTLPNIYFLYPETAGRSLEDMDILFESDSIFVHKAKYIDHPIKTLDLDDPSVVAAHPKALA</sequence>
<dbReference type="GO" id="GO:0016020">
    <property type="term" value="C:membrane"/>
    <property type="evidence" value="ECO:0007669"/>
    <property type="project" value="UniProtKB-SubCell"/>
</dbReference>
<evidence type="ECO:0000313" key="6">
    <source>
        <dbReference type="EMBL" id="KNE88508.1"/>
    </source>
</evidence>
<comment type="caution">
    <text evidence="6">The sequence shown here is derived from an EMBL/GenBank/DDBJ whole genome shotgun (WGS) entry which is preliminary data.</text>
</comment>
<evidence type="ECO:0000256" key="4">
    <source>
        <dbReference type="ARBA" id="ARBA00023136"/>
    </source>
</evidence>
<dbReference type="InterPro" id="IPR050360">
    <property type="entry name" value="MFS_Sugar_Transporters"/>
</dbReference>
<evidence type="ECO:0000256" key="5">
    <source>
        <dbReference type="SAM" id="Phobius"/>
    </source>
</evidence>
<evidence type="ECO:0000256" key="3">
    <source>
        <dbReference type="ARBA" id="ARBA00022989"/>
    </source>
</evidence>
<reference evidence="7" key="1">
    <citation type="submission" date="2014-03" db="EMBL/GenBank/DDBJ databases">
        <title>The Genome Sequence of Puccinia striiformis f. sp. tritici PST-78.</title>
        <authorList>
            <consortium name="The Broad Institute Genome Sequencing Platform"/>
            <person name="Cuomo C."/>
            <person name="Hulbert S."/>
            <person name="Chen X."/>
            <person name="Walker B."/>
            <person name="Young S.K."/>
            <person name="Zeng Q."/>
            <person name="Gargeya S."/>
            <person name="Fitzgerald M."/>
            <person name="Haas B."/>
            <person name="Abouelleil A."/>
            <person name="Alvarado L."/>
            <person name="Arachchi H.M."/>
            <person name="Berlin A.M."/>
            <person name="Chapman S.B."/>
            <person name="Goldberg J."/>
            <person name="Griggs A."/>
            <person name="Gujja S."/>
            <person name="Hansen M."/>
            <person name="Howarth C."/>
            <person name="Imamovic A."/>
            <person name="Larimer J."/>
            <person name="McCowan C."/>
            <person name="Montmayeur A."/>
            <person name="Murphy C."/>
            <person name="Neiman D."/>
            <person name="Pearson M."/>
            <person name="Priest M."/>
            <person name="Roberts A."/>
            <person name="Saif S."/>
            <person name="Shea T."/>
            <person name="Sisk P."/>
            <person name="Sykes S."/>
            <person name="Wortman J."/>
            <person name="Nusbaum C."/>
            <person name="Birren B."/>
        </authorList>
    </citation>
    <scope>NUCLEOTIDE SEQUENCE [LARGE SCALE GENOMIC DNA]</scope>
    <source>
        <strain evidence="7">race PST-78</strain>
    </source>
</reference>
<dbReference type="STRING" id="1165861.A0A0L0UNB1"/>
<dbReference type="PANTHER" id="PTHR48022:SF78">
    <property type="entry name" value="MONOSACCHARIDE TRANSPORTER, PUTATIVE (AFU_ORTHOLOGUE AFUA_2G02110)-RELATED"/>
    <property type="match status" value="1"/>
</dbReference>
<dbReference type="Pfam" id="PF00083">
    <property type="entry name" value="Sugar_tr"/>
    <property type="match status" value="1"/>
</dbReference>
<dbReference type="PANTHER" id="PTHR48022">
    <property type="entry name" value="PLASTIDIC GLUCOSE TRANSPORTER 4"/>
    <property type="match status" value="1"/>
</dbReference>